<keyword evidence="6 9" id="KW-0732">Signal</keyword>
<name>A0ABC8JF61_ERUVS</name>
<evidence type="ECO:0000313" key="11">
    <source>
        <dbReference type="Proteomes" id="UP001642260"/>
    </source>
</evidence>
<gene>
    <name evidence="10" type="ORF">ERUC_LOCUS7442</name>
</gene>
<evidence type="ECO:0000313" key="10">
    <source>
        <dbReference type="EMBL" id="CAH8315514.1"/>
    </source>
</evidence>
<keyword evidence="11" id="KW-1185">Reference proteome</keyword>
<keyword evidence="4 9" id="KW-0929">Antimicrobial</keyword>
<sequence length="82" mass="9187">MERITQVVLLVTLLIMFTSVVNQARAKSCVDNLGTCDNCEERCKAKHGLTSEYNCDSSLGHVCMCYYSASDCDHRRVNPHTT</sequence>
<evidence type="ECO:0000256" key="1">
    <source>
        <dbReference type="ARBA" id="ARBA00004613"/>
    </source>
</evidence>
<evidence type="ECO:0000256" key="7">
    <source>
        <dbReference type="ARBA" id="ARBA00022821"/>
    </source>
</evidence>
<reference evidence="10 11" key="1">
    <citation type="submission" date="2022-03" db="EMBL/GenBank/DDBJ databases">
        <authorList>
            <person name="Macdonald S."/>
            <person name="Ahmed S."/>
            <person name="Newling K."/>
        </authorList>
    </citation>
    <scope>NUCLEOTIDE SEQUENCE [LARGE SCALE GENOMIC DNA]</scope>
</reference>
<comment type="subcellular location">
    <subcellularLocation>
        <location evidence="1 9">Secreted</location>
    </subcellularLocation>
</comment>
<comment type="caution">
    <text evidence="10">The sequence shown here is derived from an EMBL/GenBank/DDBJ whole genome shotgun (WGS) entry which is preliminary data.</text>
</comment>
<dbReference type="EMBL" id="CAKOAT010082932">
    <property type="protein sequence ID" value="CAH8315514.1"/>
    <property type="molecule type" value="Genomic_DNA"/>
</dbReference>
<evidence type="ECO:0000256" key="4">
    <source>
        <dbReference type="ARBA" id="ARBA00022529"/>
    </source>
</evidence>
<dbReference type="AlphaFoldDB" id="A0ABC8JF61"/>
<feature type="chain" id="PRO_5044531911" description="Defensin-like protein" evidence="9">
    <location>
        <begin position="27"/>
        <end position="82"/>
    </location>
</feature>
<evidence type="ECO:0000256" key="3">
    <source>
        <dbReference type="ARBA" id="ARBA00022525"/>
    </source>
</evidence>
<accession>A0ABC8JF61</accession>
<protein>
    <recommendedName>
        <fullName evidence="9">Defensin-like protein</fullName>
    </recommendedName>
</protein>
<dbReference type="GO" id="GO:0050832">
    <property type="term" value="P:defense response to fungus"/>
    <property type="evidence" value="ECO:0007669"/>
    <property type="project" value="UniProtKB-UniRule"/>
</dbReference>
<keyword evidence="7 9" id="KW-0611">Plant defense</keyword>
<keyword evidence="8" id="KW-1015">Disulfide bond</keyword>
<evidence type="ECO:0000256" key="6">
    <source>
        <dbReference type="ARBA" id="ARBA00022729"/>
    </source>
</evidence>
<evidence type="ECO:0000256" key="8">
    <source>
        <dbReference type="ARBA" id="ARBA00023157"/>
    </source>
</evidence>
<evidence type="ECO:0000256" key="5">
    <source>
        <dbReference type="ARBA" id="ARBA00022577"/>
    </source>
</evidence>
<evidence type="ECO:0000256" key="2">
    <source>
        <dbReference type="ARBA" id="ARBA00006722"/>
    </source>
</evidence>
<keyword evidence="3 9" id="KW-0964">Secreted</keyword>
<dbReference type="PANTHER" id="PTHR36788">
    <property type="entry name" value="DEFENSIN-LIKE PROTEIN 183"/>
    <property type="match status" value="1"/>
</dbReference>
<proteinExistence type="inferred from homology"/>
<dbReference type="InterPro" id="IPR039641">
    <property type="entry name" value="LCR"/>
</dbReference>
<feature type="signal peptide" evidence="9">
    <location>
        <begin position="1"/>
        <end position="26"/>
    </location>
</feature>
<dbReference type="PANTHER" id="PTHR36788:SF4">
    <property type="entry name" value="DEFENSIN-LIKE PROTEIN 181-RELATED"/>
    <property type="match status" value="1"/>
</dbReference>
<organism evidence="10 11">
    <name type="scientific">Eruca vesicaria subsp. sativa</name>
    <name type="common">Garden rocket</name>
    <name type="synonym">Eruca sativa</name>
    <dbReference type="NCBI Taxonomy" id="29727"/>
    <lineage>
        <taxon>Eukaryota</taxon>
        <taxon>Viridiplantae</taxon>
        <taxon>Streptophyta</taxon>
        <taxon>Embryophyta</taxon>
        <taxon>Tracheophyta</taxon>
        <taxon>Spermatophyta</taxon>
        <taxon>Magnoliopsida</taxon>
        <taxon>eudicotyledons</taxon>
        <taxon>Gunneridae</taxon>
        <taxon>Pentapetalae</taxon>
        <taxon>rosids</taxon>
        <taxon>malvids</taxon>
        <taxon>Brassicales</taxon>
        <taxon>Brassicaceae</taxon>
        <taxon>Brassiceae</taxon>
        <taxon>Eruca</taxon>
    </lineage>
</organism>
<keyword evidence="5 9" id="KW-0295">Fungicide</keyword>
<comment type="similarity">
    <text evidence="2 9">Belongs to the DEFL family.</text>
</comment>
<dbReference type="GO" id="GO:0031640">
    <property type="term" value="P:killing of cells of another organism"/>
    <property type="evidence" value="ECO:0007669"/>
    <property type="project" value="UniProtKB-UniRule"/>
</dbReference>
<evidence type="ECO:0000256" key="9">
    <source>
        <dbReference type="RuleBase" id="RU367109"/>
    </source>
</evidence>
<dbReference type="GO" id="GO:0005576">
    <property type="term" value="C:extracellular region"/>
    <property type="evidence" value="ECO:0007669"/>
    <property type="project" value="UniProtKB-SubCell"/>
</dbReference>
<dbReference type="Proteomes" id="UP001642260">
    <property type="component" value="Unassembled WGS sequence"/>
</dbReference>